<protein>
    <submittedName>
        <fullName evidence="1">Uncharacterized protein</fullName>
    </submittedName>
</protein>
<gene>
    <name evidence="1" type="ORF">XSR1_1000002</name>
</gene>
<dbReference type="Proteomes" id="UP000019202">
    <property type="component" value="Unassembled WGS sequence"/>
</dbReference>
<comment type="caution">
    <text evidence="1">The sequence shown here is derived from an EMBL/GenBank/DDBJ whole genome shotgun (WGS) entry which is preliminary data.</text>
</comment>
<organism evidence="1 2">
    <name type="scientific">Xenorhabdus szentirmaii DSM 16338</name>
    <dbReference type="NCBI Taxonomy" id="1427518"/>
    <lineage>
        <taxon>Bacteria</taxon>
        <taxon>Pseudomonadati</taxon>
        <taxon>Pseudomonadota</taxon>
        <taxon>Gammaproteobacteria</taxon>
        <taxon>Enterobacterales</taxon>
        <taxon>Morganellaceae</taxon>
        <taxon>Xenorhabdus</taxon>
    </lineage>
</organism>
<proteinExistence type="predicted"/>
<dbReference type="AlphaFoldDB" id="W1ITZ6"/>
<dbReference type="EMBL" id="CBXF010000003">
    <property type="protein sequence ID" value="CDL81096.1"/>
    <property type="molecule type" value="Genomic_DNA"/>
</dbReference>
<reference evidence="1" key="1">
    <citation type="submission" date="2013-11" db="EMBL/GenBank/DDBJ databases">
        <title>Draft genome sequence and annotation of the entomopathogenic bacteria, Xenorhabdus cabanillasi strain JM26 and Xenorhabdus szentirmai strain DSM 16338.</title>
        <authorList>
            <person name="Gualtieri M."/>
            <person name="Ogier J.C."/>
            <person name="Pages S."/>
            <person name="Givaudan A."/>
            <person name="Gaudriault S."/>
        </authorList>
    </citation>
    <scope>NUCLEOTIDE SEQUENCE [LARGE SCALE GENOMIC DNA]</scope>
    <source>
        <strain evidence="1">DSM 16338</strain>
    </source>
</reference>
<evidence type="ECO:0000313" key="1">
    <source>
        <dbReference type="EMBL" id="CDL81096.1"/>
    </source>
</evidence>
<keyword evidence="2" id="KW-1185">Reference proteome</keyword>
<evidence type="ECO:0000313" key="2">
    <source>
        <dbReference type="Proteomes" id="UP000019202"/>
    </source>
</evidence>
<name>W1ITZ6_9GAMM</name>
<sequence length="48" mass="5397">MKHEPDGVTRRGLEREIPKLLDRFVASGALVAPRRHRPLCCHCDTGCV</sequence>
<dbReference type="STRING" id="1427518.XSR1_1000002"/>
<accession>W1ITZ6</accession>